<dbReference type="Pfam" id="PF08447">
    <property type="entry name" value="PAS_3"/>
    <property type="match status" value="1"/>
</dbReference>
<dbReference type="RefSeq" id="WP_186929575.1">
    <property type="nucleotide sequence ID" value="NZ_JACOOJ010000011.1"/>
</dbReference>
<feature type="domain" description="PAC" evidence="9">
    <location>
        <begin position="118"/>
        <end position="170"/>
    </location>
</feature>
<dbReference type="Gene3D" id="1.10.287.130">
    <property type="match status" value="1"/>
</dbReference>
<evidence type="ECO:0000256" key="4">
    <source>
        <dbReference type="ARBA" id="ARBA00022679"/>
    </source>
</evidence>
<dbReference type="PROSITE" id="PS50113">
    <property type="entry name" value="PAC"/>
    <property type="match status" value="1"/>
</dbReference>
<dbReference type="SUPFAM" id="SSF55785">
    <property type="entry name" value="PYP-like sensor domain (PAS domain)"/>
    <property type="match status" value="1"/>
</dbReference>
<evidence type="ECO:0000256" key="1">
    <source>
        <dbReference type="ARBA" id="ARBA00000085"/>
    </source>
</evidence>
<dbReference type="Pfam" id="PF00512">
    <property type="entry name" value="HisKA"/>
    <property type="match status" value="1"/>
</dbReference>
<dbReference type="Proteomes" id="UP000651475">
    <property type="component" value="Unassembled WGS sequence"/>
</dbReference>
<protein>
    <recommendedName>
        <fullName evidence="2">histidine kinase</fullName>
        <ecNumber evidence="2">2.7.13.3</ecNumber>
    </recommendedName>
</protein>
<dbReference type="InterPro" id="IPR036097">
    <property type="entry name" value="HisK_dim/P_sf"/>
</dbReference>
<dbReference type="InterPro" id="IPR001610">
    <property type="entry name" value="PAC"/>
</dbReference>
<keyword evidence="5" id="KW-0418">Kinase</keyword>
<dbReference type="NCBIfam" id="TIGR00229">
    <property type="entry name" value="sensory_box"/>
    <property type="match status" value="1"/>
</dbReference>
<sequence length="517" mass="58847">MLQISILILSTFAVILLSIFIFLLCKKNNKHQEEIKEWQKIQQETIDLKNKLTLALQAGELSVWSYLPEEDGFDLADESTVPQPGMKLHDVTKQLVPEDQEKHRRLVWDIVEGKCDKKVDTFRLVTPDGNIRWYEIYALGVKDENGTVKRLIGTQKDITAQAEREQALHKYLQRSELAIRSANIIQWDYDVVTRKFTRLFIDPTQPDLFIRKPFNFSLHPEDRLVLKHEEDLRAGGKGGSHSLHFRVMMEGDTEYRWVNSFAVPLEQDSTGFVTKLTGLQIDLTPLEKAEESNRMKSAFLANMSHEIRTPLNAIVGFSQLLAQTEDKEEQAEFVRIIENNNNLLLQVINDILDLSKIEAGKMKFIFTDFNVSEVLTDLRQVYMPRLEKGIELICDIPHTVCMIHSEKNRLTQVVSNLLSNAAKFTSKGSITMGYQVVEGGLSFYVTDTGKGIKKENLEQVFERFTKFDSFVPGTGLGLSICQLIVHKLGGQISVESEEGKGSTFRFTIACDPVSITD</sequence>
<evidence type="ECO:0000313" key="11">
    <source>
        <dbReference type="Proteomes" id="UP000651475"/>
    </source>
</evidence>
<dbReference type="InterPro" id="IPR003594">
    <property type="entry name" value="HATPase_dom"/>
</dbReference>
<feature type="transmembrane region" description="Helical" evidence="7">
    <location>
        <begin position="6"/>
        <end position="25"/>
    </location>
</feature>
<name>A0ABR7DMZ8_9BACT</name>
<dbReference type="Gene3D" id="3.30.450.20">
    <property type="entry name" value="PAS domain"/>
    <property type="match status" value="2"/>
</dbReference>
<dbReference type="InterPro" id="IPR003661">
    <property type="entry name" value="HisK_dim/P_dom"/>
</dbReference>
<evidence type="ECO:0000256" key="3">
    <source>
        <dbReference type="ARBA" id="ARBA00022553"/>
    </source>
</evidence>
<keyword evidence="11" id="KW-1185">Reference proteome</keyword>
<dbReference type="PANTHER" id="PTHR43711:SF31">
    <property type="entry name" value="HISTIDINE KINASE"/>
    <property type="match status" value="1"/>
</dbReference>
<keyword evidence="7" id="KW-0472">Membrane</keyword>
<dbReference type="CDD" id="cd00082">
    <property type="entry name" value="HisKA"/>
    <property type="match status" value="1"/>
</dbReference>
<comment type="caution">
    <text evidence="10">The sequence shown here is derived from an EMBL/GenBank/DDBJ whole genome shotgun (WGS) entry which is preliminary data.</text>
</comment>
<dbReference type="InterPro" id="IPR036890">
    <property type="entry name" value="HATPase_C_sf"/>
</dbReference>
<dbReference type="PROSITE" id="PS50109">
    <property type="entry name" value="HIS_KIN"/>
    <property type="match status" value="1"/>
</dbReference>
<evidence type="ECO:0000313" key="10">
    <source>
        <dbReference type="EMBL" id="MBC5632819.1"/>
    </source>
</evidence>
<keyword evidence="4" id="KW-0808">Transferase</keyword>
<evidence type="ECO:0000256" key="5">
    <source>
        <dbReference type="ARBA" id="ARBA00022777"/>
    </source>
</evidence>
<proteinExistence type="predicted"/>
<evidence type="ECO:0000256" key="7">
    <source>
        <dbReference type="SAM" id="Phobius"/>
    </source>
</evidence>
<dbReference type="InterPro" id="IPR000014">
    <property type="entry name" value="PAS"/>
</dbReference>
<dbReference type="InterPro" id="IPR050736">
    <property type="entry name" value="Sensor_HK_Regulatory"/>
</dbReference>
<dbReference type="InterPro" id="IPR005467">
    <property type="entry name" value="His_kinase_dom"/>
</dbReference>
<keyword evidence="7" id="KW-0812">Transmembrane</keyword>
<dbReference type="SUPFAM" id="SSF47384">
    <property type="entry name" value="Homodimeric domain of signal transducing histidine kinase"/>
    <property type="match status" value="1"/>
</dbReference>
<dbReference type="InterPro" id="IPR004358">
    <property type="entry name" value="Sig_transdc_His_kin-like_C"/>
</dbReference>
<evidence type="ECO:0000259" key="8">
    <source>
        <dbReference type="PROSITE" id="PS50109"/>
    </source>
</evidence>
<evidence type="ECO:0000256" key="2">
    <source>
        <dbReference type="ARBA" id="ARBA00012438"/>
    </source>
</evidence>
<dbReference type="EC" id="2.7.13.3" evidence="2"/>
<organism evidence="10 11">
    <name type="scientific">Parabacteroides hominis</name>
    <dbReference type="NCBI Taxonomy" id="2763057"/>
    <lineage>
        <taxon>Bacteria</taxon>
        <taxon>Pseudomonadati</taxon>
        <taxon>Bacteroidota</taxon>
        <taxon>Bacteroidia</taxon>
        <taxon>Bacteroidales</taxon>
        <taxon>Tannerellaceae</taxon>
        <taxon>Parabacteroides</taxon>
    </lineage>
</organism>
<dbReference type="InterPro" id="IPR035965">
    <property type="entry name" value="PAS-like_dom_sf"/>
</dbReference>
<feature type="domain" description="Histidine kinase" evidence="8">
    <location>
        <begin position="302"/>
        <end position="512"/>
    </location>
</feature>
<comment type="catalytic activity">
    <reaction evidence="1">
        <text>ATP + protein L-histidine = ADP + protein N-phospho-L-histidine.</text>
        <dbReference type="EC" id="2.7.13.3"/>
    </reaction>
</comment>
<dbReference type="SMART" id="SM00086">
    <property type="entry name" value="PAC"/>
    <property type="match status" value="2"/>
</dbReference>
<evidence type="ECO:0000259" key="9">
    <source>
        <dbReference type="PROSITE" id="PS50113"/>
    </source>
</evidence>
<dbReference type="Gene3D" id="3.30.565.10">
    <property type="entry name" value="Histidine kinase-like ATPase, C-terminal domain"/>
    <property type="match status" value="1"/>
</dbReference>
<dbReference type="EMBL" id="JACOOJ010000011">
    <property type="protein sequence ID" value="MBC5632819.1"/>
    <property type="molecule type" value="Genomic_DNA"/>
</dbReference>
<keyword evidence="7" id="KW-1133">Transmembrane helix</keyword>
<dbReference type="PANTHER" id="PTHR43711">
    <property type="entry name" value="TWO-COMPONENT HISTIDINE KINASE"/>
    <property type="match status" value="1"/>
</dbReference>
<dbReference type="SUPFAM" id="SSF55874">
    <property type="entry name" value="ATPase domain of HSP90 chaperone/DNA topoisomerase II/histidine kinase"/>
    <property type="match status" value="1"/>
</dbReference>
<accession>A0ABR7DMZ8</accession>
<reference evidence="10 11" key="1">
    <citation type="submission" date="2020-08" db="EMBL/GenBank/DDBJ databases">
        <title>Genome public.</title>
        <authorList>
            <person name="Liu C."/>
            <person name="Sun Q."/>
        </authorList>
    </citation>
    <scope>NUCLEOTIDE SEQUENCE [LARGE SCALE GENOMIC DNA]</scope>
    <source>
        <strain evidence="10 11">NSJ-79</strain>
    </source>
</reference>
<dbReference type="InterPro" id="IPR013655">
    <property type="entry name" value="PAS_fold_3"/>
</dbReference>
<keyword evidence="6" id="KW-0902">Two-component regulatory system</keyword>
<gene>
    <name evidence="10" type="ORF">H8S65_08575</name>
</gene>
<dbReference type="SMART" id="SM00388">
    <property type="entry name" value="HisKA"/>
    <property type="match status" value="1"/>
</dbReference>
<dbReference type="Pfam" id="PF02518">
    <property type="entry name" value="HATPase_c"/>
    <property type="match status" value="1"/>
</dbReference>
<evidence type="ECO:0000256" key="6">
    <source>
        <dbReference type="ARBA" id="ARBA00023012"/>
    </source>
</evidence>
<dbReference type="PRINTS" id="PR00344">
    <property type="entry name" value="BCTRLSENSOR"/>
</dbReference>
<dbReference type="SMART" id="SM00387">
    <property type="entry name" value="HATPase_c"/>
    <property type="match status" value="1"/>
</dbReference>
<dbReference type="InterPro" id="IPR000700">
    <property type="entry name" value="PAS-assoc_C"/>
</dbReference>
<keyword evidence="3" id="KW-0597">Phosphoprotein</keyword>